<gene>
    <name evidence="1" type="ORF">ARMOST_03203</name>
</gene>
<evidence type="ECO:0000313" key="2">
    <source>
        <dbReference type="Proteomes" id="UP000219338"/>
    </source>
</evidence>
<dbReference type="Proteomes" id="UP000219338">
    <property type="component" value="Unassembled WGS sequence"/>
</dbReference>
<dbReference type="EMBL" id="FUEG01000002">
    <property type="protein sequence ID" value="SJK99892.1"/>
    <property type="molecule type" value="Genomic_DNA"/>
</dbReference>
<evidence type="ECO:0000313" key="1">
    <source>
        <dbReference type="EMBL" id="SJK99892.1"/>
    </source>
</evidence>
<protein>
    <submittedName>
        <fullName evidence="1">Uncharacterized protein</fullName>
    </submittedName>
</protein>
<dbReference type="OrthoDB" id="3060595at2759"/>
<keyword evidence="2" id="KW-1185">Reference proteome</keyword>
<proteinExistence type="predicted"/>
<sequence length="80" mass="9367">MEEELVIRVVYHTNELAAAANAEKPKKTFEEMVPKHYCSFRDLFSKENFDELPEQKIWDHAIKLIPNAKSTLDCKVYPLN</sequence>
<reference evidence="2" key="1">
    <citation type="journal article" date="2017" name="Nat. Ecol. Evol.">
        <title>Genome expansion and lineage-specific genetic innovations in the forest pathogenic fungi Armillaria.</title>
        <authorList>
            <person name="Sipos G."/>
            <person name="Prasanna A.N."/>
            <person name="Walter M.C."/>
            <person name="O'Connor E."/>
            <person name="Balint B."/>
            <person name="Krizsan K."/>
            <person name="Kiss B."/>
            <person name="Hess J."/>
            <person name="Varga T."/>
            <person name="Slot J."/>
            <person name="Riley R."/>
            <person name="Boka B."/>
            <person name="Rigling D."/>
            <person name="Barry K."/>
            <person name="Lee J."/>
            <person name="Mihaltcheva S."/>
            <person name="LaButti K."/>
            <person name="Lipzen A."/>
            <person name="Waldron R."/>
            <person name="Moloney N.M."/>
            <person name="Sperisen C."/>
            <person name="Kredics L."/>
            <person name="Vagvoelgyi C."/>
            <person name="Patrignani A."/>
            <person name="Fitzpatrick D."/>
            <person name="Nagy I."/>
            <person name="Doyle S."/>
            <person name="Anderson J.B."/>
            <person name="Grigoriev I.V."/>
            <person name="Gueldener U."/>
            <person name="Muensterkoetter M."/>
            <person name="Nagy L.G."/>
        </authorList>
    </citation>
    <scope>NUCLEOTIDE SEQUENCE [LARGE SCALE GENOMIC DNA]</scope>
    <source>
        <strain evidence="2">C18/9</strain>
    </source>
</reference>
<name>A0A284QTT9_ARMOS</name>
<dbReference type="AlphaFoldDB" id="A0A284QTT9"/>
<accession>A0A284QTT9</accession>
<organism evidence="1 2">
    <name type="scientific">Armillaria ostoyae</name>
    <name type="common">Armillaria root rot fungus</name>
    <dbReference type="NCBI Taxonomy" id="47428"/>
    <lineage>
        <taxon>Eukaryota</taxon>
        <taxon>Fungi</taxon>
        <taxon>Dikarya</taxon>
        <taxon>Basidiomycota</taxon>
        <taxon>Agaricomycotina</taxon>
        <taxon>Agaricomycetes</taxon>
        <taxon>Agaricomycetidae</taxon>
        <taxon>Agaricales</taxon>
        <taxon>Marasmiineae</taxon>
        <taxon>Physalacriaceae</taxon>
        <taxon>Armillaria</taxon>
    </lineage>
</organism>